<protein>
    <submittedName>
        <fullName evidence="7">Putative pectin lyase fold/virulence factor, Pectin lyase fold protein</fullName>
    </submittedName>
</protein>
<dbReference type="STRING" id="4232.A0A251ST51"/>
<dbReference type="EMBL" id="CM007902">
    <property type="protein sequence ID" value="OTG01894.1"/>
    <property type="molecule type" value="Genomic_DNA"/>
</dbReference>
<feature type="domain" description="Pectinesterase catalytic" evidence="6">
    <location>
        <begin position="160"/>
        <end position="224"/>
    </location>
</feature>
<proteinExistence type="predicted"/>
<name>A0A251ST51_HELAN</name>
<dbReference type="Gene3D" id="2.160.20.10">
    <property type="entry name" value="Single-stranded right-handed beta-helix, Pectin lyase-like"/>
    <property type="match status" value="1"/>
</dbReference>
<dbReference type="UniPathway" id="UPA00545">
    <property type="reaction ID" value="UER00823"/>
</dbReference>
<evidence type="ECO:0000259" key="6">
    <source>
        <dbReference type="Pfam" id="PF01095"/>
    </source>
</evidence>
<dbReference type="AlphaFoldDB" id="A0A251ST51"/>
<dbReference type="GO" id="GO:0030599">
    <property type="term" value="F:pectinesterase activity"/>
    <property type="evidence" value="ECO:0007669"/>
    <property type="project" value="UniProtKB-EC"/>
</dbReference>
<dbReference type="InParanoid" id="A0A251ST51"/>
<organism evidence="7 8">
    <name type="scientific">Helianthus annuus</name>
    <name type="common">Common sunflower</name>
    <dbReference type="NCBI Taxonomy" id="4232"/>
    <lineage>
        <taxon>Eukaryota</taxon>
        <taxon>Viridiplantae</taxon>
        <taxon>Streptophyta</taxon>
        <taxon>Embryophyta</taxon>
        <taxon>Tracheophyta</taxon>
        <taxon>Spermatophyta</taxon>
        <taxon>Magnoliopsida</taxon>
        <taxon>eudicotyledons</taxon>
        <taxon>Gunneridae</taxon>
        <taxon>Pentapetalae</taxon>
        <taxon>asterids</taxon>
        <taxon>campanulids</taxon>
        <taxon>Asterales</taxon>
        <taxon>Asteraceae</taxon>
        <taxon>Asteroideae</taxon>
        <taxon>Heliantheae alliance</taxon>
        <taxon>Heliantheae</taxon>
        <taxon>Helianthus</taxon>
    </lineage>
</organism>
<reference evidence="8" key="1">
    <citation type="journal article" date="2017" name="Nature">
        <title>The sunflower genome provides insights into oil metabolism, flowering and Asterid evolution.</title>
        <authorList>
            <person name="Badouin H."/>
            <person name="Gouzy J."/>
            <person name="Grassa C.J."/>
            <person name="Murat F."/>
            <person name="Staton S.E."/>
            <person name="Cottret L."/>
            <person name="Lelandais-Briere C."/>
            <person name="Owens G.L."/>
            <person name="Carrere S."/>
            <person name="Mayjonade B."/>
            <person name="Legrand L."/>
            <person name="Gill N."/>
            <person name="Kane N.C."/>
            <person name="Bowers J.E."/>
            <person name="Hubner S."/>
            <person name="Bellec A."/>
            <person name="Berard A."/>
            <person name="Berges H."/>
            <person name="Blanchet N."/>
            <person name="Boniface M.C."/>
            <person name="Brunel D."/>
            <person name="Catrice O."/>
            <person name="Chaidir N."/>
            <person name="Claudel C."/>
            <person name="Donnadieu C."/>
            <person name="Faraut T."/>
            <person name="Fievet G."/>
            <person name="Helmstetter N."/>
            <person name="King M."/>
            <person name="Knapp S.J."/>
            <person name="Lai Z."/>
            <person name="Le Paslier M.C."/>
            <person name="Lippi Y."/>
            <person name="Lorenzon L."/>
            <person name="Mandel J.R."/>
            <person name="Marage G."/>
            <person name="Marchand G."/>
            <person name="Marquand E."/>
            <person name="Bret-Mestries E."/>
            <person name="Morien E."/>
            <person name="Nambeesan S."/>
            <person name="Nguyen T."/>
            <person name="Pegot-Espagnet P."/>
            <person name="Pouilly N."/>
            <person name="Raftis F."/>
            <person name="Sallet E."/>
            <person name="Schiex T."/>
            <person name="Thomas J."/>
            <person name="Vandecasteele C."/>
            <person name="Vares D."/>
            <person name="Vear F."/>
            <person name="Vautrin S."/>
            <person name="Crespi M."/>
            <person name="Mangin B."/>
            <person name="Burke J.M."/>
            <person name="Salse J."/>
            <person name="Munos S."/>
            <person name="Vincourt P."/>
            <person name="Rieseberg L.H."/>
            <person name="Langlade N.B."/>
        </authorList>
    </citation>
    <scope>NUCLEOTIDE SEQUENCE [LARGE SCALE GENOMIC DNA]</scope>
    <source>
        <strain evidence="8">cv. SF193</strain>
    </source>
</reference>
<keyword evidence="2" id="KW-0378">Hydrolase</keyword>
<keyword evidence="3" id="KW-0063">Aspartyl esterase</keyword>
<gene>
    <name evidence="7" type="ORF">HannXRQ_Chr13g0407001</name>
</gene>
<dbReference type="PANTHER" id="PTHR31707">
    <property type="entry name" value="PECTINESTERASE"/>
    <property type="match status" value="1"/>
</dbReference>
<evidence type="ECO:0000256" key="3">
    <source>
        <dbReference type="ARBA" id="ARBA00023085"/>
    </source>
</evidence>
<dbReference type="InterPro" id="IPR011050">
    <property type="entry name" value="Pectin_lyase_fold/virulence"/>
</dbReference>
<dbReference type="InterPro" id="IPR000070">
    <property type="entry name" value="Pectinesterase_cat"/>
</dbReference>
<evidence type="ECO:0000256" key="4">
    <source>
        <dbReference type="ARBA" id="ARBA00023316"/>
    </source>
</evidence>
<evidence type="ECO:0000313" key="8">
    <source>
        <dbReference type="Proteomes" id="UP000215914"/>
    </source>
</evidence>
<evidence type="ECO:0000256" key="1">
    <source>
        <dbReference type="ARBA" id="ARBA00005184"/>
    </source>
</evidence>
<dbReference type="GO" id="GO:0042545">
    <property type="term" value="P:cell wall modification"/>
    <property type="evidence" value="ECO:0007669"/>
    <property type="project" value="InterPro"/>
</dbReference>
<dbReference type="SUPFAM" id="SSF51126">
    <property type="entry name" value="Pectin lyase-like"/>
    <property type="match status" value="1"/>
</dbReference>
<keyword evidence="4" id="KW-0961">Cell wall biogenesis/degradation</keyword>
<dbReference type="GO" id="GO:0016829">
    <property type="term" value="F:lyase activity"/>
    <property type="evidence" value="ECO:0007669"/>
    <property type="project" value="UniProtKB-KW"/>
</dbReference>
<evidence type="ECO:0000256" key="2">
    <source>
        <dbReference type="ARBA" id="ARBA00022801"/>
    </source>
</evidence>
<keyword evidence="8" id="KW-1185">Reference proteome</keyword>
<dbReference type="GO" id="GO:0045490">
    <property type="term" value="P:pectin catabolic process"/>
    <property type="evidence" value="ECO:0007669"/>
    <property type="project" value="UniProtKB-UniPathway"/>
</dbReference>
<dbReference type="InterPro" id="IPR012334">
    <property type="entry name" value="Pectin_lyas_fold"/>
</dbReference>
<evidence type="ECO:0000313" key="7">
    <source>
        <dbReference type="EMBL" id="OTG01894.1"/>
    </source>
</evidence>
<comment type="catalytic activity">
    <reaction evidence="5">
        <text>[(1-&gt;4)-alpha-D-galacturonosyl methyl ester](n) + n H2O = [(1-&gt;4)-alpha-D-galacturonosyl](n) + n methanol + n H(+)</text>
        <dbReference type="Rhea" id="RHEA:22380"/>
        <dbReference type="Rhea" id="RHEA-COMP:14570"/>
        <dbReference type="Rhea" id="RHEA-COMP:14573"/>
        <dbReference type="ChEBI" id="CHEBI:15377"/>
        <dbReference type="ChEBI" id="CHEBI:15378"/>
        <dbReference type="ChEBI" id="CHEBI:17790"/>
        <dbReference type="ChEBI" id="CHEBI:140522"/>
        <dbReference type="ChEBI" id="CHEBI:140523"/>
        <dbReference type="EC" id="3.1.1.11"/>
    </reaction>
</comment>
<dbReference type="Proteomes" id="UP000215914">
    <property type="component" value="Chromosome 13"/>
</dbReference>
<keyword evidence="7" id="KW-0456">Lyase</keyword>
<comment type="pathway">
    <text evidence="1">Glycan metabolism; pectin degradation; 2-dehydro-3-deoxy-D-gluconate from pectin: step 1/5.</text>
</comment>
<dbReference type="Pfam" id="PF01095">
    <property type="entry name" value="Pectinesterase"/>
    <property type="match status" value="1"/>
</dbReference>
<evidence type="ECO:0000256" key="5">
    <source>
        <dbReference type="ARBA" id="ARBA00047928"/>
    </source>
</evidence>
<sequence length="229" mass="26507">MCREKAPMEKYTKPERKPPAKLLLSRKLNFMKTRKAFRLLRSERSRPCGCSHVILMWLSMLMDVMQGVNKNGNTEIGYEFCFSSKRRDRISKSVSPDCFDGRAPNCQTDFNAQSQRASCVRQRVYSPRHGFPQHRRCFQAPGRCSNVDSRPICILPLPNDAFQDPLYAHANRQFYKECNIYGIVDFIFNNSAVVLQKCDIHPRRPMTGQQNTTTAEGKFDPNQIRQVSF</sequence>
<accession>A0A251ST51</accession>